<evidence type="ECO:0000313" key="2">
    <source>
        <dbReference type="Proteomes" id="UP000247409"/>
    </source>
</evidence>
<gene>
    <name evidence="1" type="ORF">BWQ96_02845</name>
</gene>
<reference evidence="1 2" key="1">
    <citation type="journal article" date="2018" name="Mol. Biol. Evol.">
        <title>Analysis of the draft genome of the red seaweed Gracilariopsis chorda provides insights into genome size evolution in Rhodophyta.</title>
        <authorList>
            <person name="Lee J."/>
            <person name="Yang E.C."/>
            <person name="Graf L."/>
            <person name="Yang J.H."/>
            <person name="Qiu H."/>
            <person name="Zel Zion U."/>
            <person name="Chan C.X."/>
            <person name="Stephens T.G."/>
            <person name="Weber A.P.M."/>
            <person name="Boo G.H."/>
            <person name="Boo S.M."/>
            <person name="Kim K.M."/>
            <person name="Shin Y."/>
            <person name="Jung M."/>
            <person name="Lee S.J."/>
            <person name="Yim H.S."/>
            <person name="Lee J.H."/>
            <person name="Bhattacharya D."/>
            <person name="Yoon H.S."/>
        </authorList>
    </citation>
    <scope>NUCLEOTIDE SEQUENCE [LARGE SCALE GENOMIC DNA]</scope>
    <source>
        <strain evidence="1 2">SKKU-2015</strain>
        <tissue evidence="1">Whole body</tissue>
    </source>
</reference>
<dbReference type="Proteomes" id="UP000247409">
    <property type="component" value="Unassembled WGS sequence"/>
</dbReference>
<protein>
    <submittedName>
        <fullName evidence="1">Uncharacterized protein</fullName>
    </submittedName>
</protein>
<name>A0A2V3IZ65_9FLOR</name>
<accession>A0A2V3IZ65</accession>
<comment type="caution">
    <text evidence="1">The sequence shown here is derived from an EMBL/GenBank/DDBJ whole genome shotgun (WGS) entry which is preliminary data.</text>
</comment>
<proteinExistence type="predicted"/>
<dbReference type="EMBL" id="NBIV01000025">
    <property type="protein sequence ID" value="PXF47365.1"/>
    <property type="molecule type" value="Genomic_DNA"/>
</dbReference>
<keyword evidence="2" id="KW-1185">Reference proteome</keyword>
<organism evidence="1 2">
    <name type="scientific">Gracilariopsis chorda</name>
    <dbReference type="NCBI Taxonomy" id="448386"/>
    <lineage>
        <taxon>Eukaryota</taxon>
        <taxon>Rhodophyta</taxon>
        <taxon>Florideophyceae</taxon>
        <taxon>Rhodymeniophycidae</taxon>
        <taxon>Gracilariales</taxon>
        <taxon>Gracilariaceae</taxon>
        <taxon>Gracilariopsis</taxon>
    </lineage>
</organism>
<dbReference type="AlphaFoldDB" id="A0A2V3IZ65"/>
<evidence type="ECO:0000313" key="1">
    <source>
        <dbReference type="EMBL" id="PXF47365.1"/>
    </source>
</evidence>
<sequence>MTRCVDDLPLFVKHIKGTLAGLAGTYVDDYILAGNETFAALMNNTAERVESKMKVSDKFFSAEIEVAATLTGFCLHQGKRIEKRMPMTVESTSKELESPLVAIG</sequence>